<dbReference type="GO" id="GO:0016747">
    <property type="term" value="F:acyltransferase activity, transferring groups other than amino-acyl groups"/>
    <property type="evidence" value="ECO:0007669"/>
    <property type="project" value="InterPro"/>
</dbReference>
<dbReference type="InterPro" id="IPR003781">
    <property type="entry name" value="CoA-bd"/>
</dbReference>
<dbReference type="CDD" id="cd04301">
    <property type="entry name" value="NAT_SF"/>
    <property type="match status" value="1"/>
</dbReference>
<evidence type="ECO:0000259" key="5">
    <source>
        <dbReference type="PROSITE" id="PS51186"/>
    </source>
</evidence>
<dbReference type="InterPro" id="IPR016102">
    <property type="entry name" value="Succinyl-CoA_synth-like"/>
</dbReference>
<dbReference type="InterPro" id="IPR051538">
    <property type="entry name" value="Acyl-CoA_Synth/Transferase"/>
</dbReference>
<evidence type="ECO:0000256" key="1">
    <source>
        <dbReference type="ARBA" id="ARBA00022598"/>
    </source>
</evidence>
<dbReference type="OrthoDB" id="9807426at2"/>
<accession>A0A1V3NUY4</accession>
<dbReference type="Gene3D" id="3.30.470.20">
    <property type="entry name" value="ATP-grasp fold, B domain"/>
    <property type="match status" value="1"/>
</dbReference>
<evidence type="ECO:0000256" key="3">
    <source>
        <dbReference type="ARBA" id="ARBA00022840"/>
    </source>
</evidence>
<evidence type="ECO:0000313" key="7">
    <source>
        <dbReference type="Proteomes" id="UP000189462"/>
    </source>
</evidence>
<dbReference type="SUPFAM" id="SSF52210">
    <property type="entry name" value="Succinyl-CoA synthetase domains"/>
    <property type="match status" value="2"/>
</dbReference>
<comment type="caution">
    <text evidence="6">The sequence shown here is derived from an EMBL/GenBank/DDBJ whole genome shotgun (WGS) entry which is preliminary data.</text>
</comment>
<evidence type="ECO:0000256" key="2">
    <source>
        <dbReference type="ARBA" id="ARBA00022741"/>
    </source>
</evidence>
<keyword evidence="2" id="KW-0547">Nucleotide-binding</keyword>
<dbReference type="RefSeq" id="WP_077277244.1">
    <property type="nucleotide sequence ID" value="NZ_MVBK01000002.1"/>
</dbReference>
<sequence length="893" mass="95827">MGPHYLHRILSAQGIAVIGASERPEAVGGRVLQNLSEMGYPGTLYPVNPRHKKVMGRACVASVADIERAPDLAVVATPAETVPEIVRQCGEAGVAGVIVMSAGFAETGDRGARLQTEMIEVARETGVRIIGPNCLGLIRPSQRINATFSRNTAEHGHLALVSQSGAICTAILDWAEGQGVGFSLVASLGAAADVDFGDVLDFLAMDPETRSILLYVEGIHRARGFMSGLRAAARMKPVIVIKAGRYAEGSRAAMSHTGAMVGADDVFDAALDRAGAVRARTVSQLFSAARMLSSGTRVRGNRLAIITNAGGPGVMATDRAVELDVALAELDADTTSRLDATLPAHWSHGNPVDVLGDADDARYRSALEACLADAGVDGVLTMLTPQAMTKPEAAAAAVIEVAETSRKPLLACWMGGRQVEAARDALTRAGVPHFPTPEASVEAFGYLAAYRRNQRLLLQVPGPLSDRSPADVQGARMIIEGALAEGRHTLGSLEAKAVLAAFRIPVSHTIQARTAAEAVVAASTLGYPLAMKIASPDITHKSDVDGVRLNITGADTVRATFLDMVRSAGEARPEARIEGVTLERMYRSHYGRELMVGALRDPVFGPVISFGSGGISVEVMQDRAVALPPLNETIIRNMIRRTRVARLLQKFRHMPPVDEEALEKVLLRLSEMVCELPQIVELDINPLIVDEQGLAAVDARIAVELPPADADPYAHMAIHPYPSSLVSRWHLADGTPLTIRPIRPEDARIEQSFVRGLSEQSRYFRFMQAMHELTPEMLVRFTQIDYDREMALIAVMEDERGGELQVAVARYTANPDRRSCEFALVVADDWQGRGIGTHLMQALMQVARSRGLTLMEGEVLAGNSGMLGLARSLGFSTRTLPGATDVVWVGKQL</sequence>
<dbReference type="FunFam" id="3.30.1490.20:FF:000020">
    <property type="entry name" value="Protein lysine acetyltransferase"/>
    <property type="match status" value="1"/>
</dbReference>
<feature type="domain" description="N-acetyltransferase" evidence="5">
    <location>
        <begin position="737"/>
        <end position="893"/>
    </location>
</feature>
<dbReference type="GO" id="GO:0043758">
    <property type="term" value="F:acetate-CoA ligase (ADP-forming) activity"/>
    <property type="evidence" value="ECO:0007669"/>
    <property type="project" value="InterPro"/>
</dbReference>
<reference evidence="6 7" key="1">
    <citation type="submission" date="2017-02" db="EMBL/GenBank/DDBJ databases">
        <title>Genomic diversity within the haloalkaliphilic genus Thioalkalivibrio.</title>
        <authorList>
            <person name="Ahn A.-C."/>
            <person name="Meier-Kolthoff J."/>
            <person name="Overmars L."/>
            <person name="Richter M."/>
            <person name="Woyke T."/>
            <person name="Sorokin D.Y."/>
            <person name="Muyzer G."/>
        </authorList>
    </citation>
    <scope>NUCLEOTIDE SEQUENCE [LARGE SCALE GENOMIC DNA]</scope>
    <source>
        <strain evidence="6 7">ALJD</strain>
    </source>
</reference>
<dbReference type="SUPFAM" id="SSF51735">
    <property type="entry name" value="NAD(P)-binding Rossmann-fold domains"/>
    <property type="match status" value="1"/>
</dbReference>
<dbReference type="Gene3D" id="3.40.50.261">
    <property type="entry name" value="Succinyl-CoA synthetase domains"/>
    <property type="match status" value="2"/>
</dbReference>
<dbReference type="PROSITE" id="PS51186">
    <property type="entry name" value="GNAT"/>
    <property type="match status" value="1"/>
</dbReference>
<dbReference type="AlphaFoldDB" id="A0A1V3NUY4"/>
<keyword evidence="6" id="KW-0808">Transferase</keyword>
<comment type="similarity">
    <text evidence="4">In the N-terminal section; belongs to the acetate CoA ligase alpha subunit family.</text>
</comment>
<dbReference type="InterPro" id="IPR016181">
    <property type="entry name" value="Acyl_CoA_acyltransferase"/>
</dbReference>
<keyword evidence="3" id="KW-0067">ATP-binding</keyword>
<dbReference type="PANTHER" id="PTHR43334:SF1">
    <property type="entry name" value="3-HYDROXYPROPIONATE--COA LIGASE [ADP-FORMING]"/>
    <property type="match status" value="1"/>
</dbReference>
<keyword evidence="1" id="KW-0436">Ligase</keyword>
<keyword evidence="7" id="KW-1185">Reference proteome</keyword>
<dbReference type="Pfam" id="PF13380">
    <property type="entry name" value="CoA_binding_2"/>
    <property type="match status" value="1"/>
</dbReference>
<dbReference type="Gene3D" id="3.40.630.30">
    <property type="match status" value="1"/>
</dbReference>
<dbReference type="PANTHER" id="PTHR43334">
    <property type="entry name" value="ACETATE--COA LIGASE [ADP-FORMING]"/>
    <property type="match status" value="1"/>
</dbReference>
<dbReference type="STRING" id="108003.B1C78_00795"/>
<dbReference type="Gene3D" id="3.30.1490.20">
    <property type="entry name" value="ATP-grasp fold, A domain"/>
    <property type="match status" value="1"/>
</dbReference>
<dbReference type="InterPro" id="IPR013815">
    <property type="entry name" value="ATP_grasp_subdomain_1"/>
</dbReference>
<dbReference type="Proteomes" id="UP000189462">
    <property type="component" value="Unassembled WGS sequence"/>
</dbReference>
<dbReference type="InterPro" id="IPR032875">
    <property type="entry name" value="Succ_CoA_lig_flav_dom"/>
</dbReference>
<dbReference type="Pfam" id="PF13549">
    <property type="entry name" value="ATP-grasp_5"/>
    <property type="match status" value="1"/>
</dbReference>
<evidence type="ECO:0000313" key="6">
    <source>
        <dbReference type="EMBL" id="OOG28763.1"/>
    </source>
</evidence>
<dbReference type="InterPro" id="IPR000182">
    <property type="entry name" value="GNAT_dom"/>
</dbReference>
<organism evidence="6 7">
    <name type="scientific">Thioalkalivibrio denitrificans</name>
    <dbReference type="NCBI Taxonomy" id="108003"/>
    <lineage>
        <taxon>Bacteria</taxon>
        <taxon>Pseudomonadati</taxon>
        <taxon>Pseudomonadota</taxon>
        <taxon>Gammaproteobacteria</taxon>
        <taxon>Chromatiales</taxon>
        <taxon>Ectothiorhodospiraceae</taxon>
        <taxon>Thioalkalivibrio</taxon>
    </lineage>
</organism>
<dbReference type="Gene3D" id="3.40.50.720">
    <property type="entry name" value="NAD(P)-binding Rossmann-like Domain"/>
    <property type="match status" value="1"/>
</dbReference>
<dbReference type="InterPro" id="IPR036291">
    <property type="entry name" value="NAD(P)-bd_dom_sf"/>
</dbReference>
<dbReference type="Pfam" id="PF00583">
    <property type="entry name" value="Acetyltransf_1"/>
    <property type="match status" value="1"/>
</dbReference>
<evidence type="ECO:0000256" key="4">
    <source>
        <dbReference type="ARBA" id="ARBA00060888"/>
    </source>
</evidence>
<protein>
    <submittedName>
        <fullName evidence="6">GNAT family N-acetyltransferase</fullName>
    </submittedName>
</protein>
<dbReference type="GO" id="GO:0005524">
    <property type="term" value="F:ATP binding"/>
    <property type="evidence" value="ECO:0007669"/>
    <property type="project" value="UniProtKB-KW"/>
</dbReference>
<proteinExistence type="inferred from homology"/>
<dbReference type="SUPFAM" id="SSF56059">
    <property type="entry name" value="Glutathione synthetase ATP-binding domain-like"/>
    <property type="match status" value="1"/>
</dbReference>
<dbReference type="Pfam" id="PF19045">
    <property type="entry name" value="Ligase_CoA_2"/>
    <property type="match status" value="1"/>
</dbReference>
<dbReference type="Pfam" id="PF13607">
    <property type="entry name" value="Succ_CoA_lig"/>
    <property type="match status" value="1"/>
</dbReference>
<dbReference type="SMART" id="SM00881">
    <property type="entry name" value="CoA_binding"/>
    <property type="match status" value="1"/>
</dbReference>
<name>A0A1V3NUY4_9GAMM</name>
<dbReference type="SUPFAM" id="SSF55729">
    <property type="entry name" value="Acyl-CoA N-acyltransferases (Nat)"/>
    <property type="match status" value="1"/>
</dbReference>
<dbReference type="EMBL" id="MVBK01000002">
    <property type="protein sequence ID" value="OOG28763.1"/>
    <property type="molecule type" value="Genomic_DNA"/>
</dbReference>
<dbReference type="InterPro" id="IPR043938">
    <property type="entry name" value="Ligase_CoA_dom"/>
</dbReference>
<gene>
    <name evidence="6" type="ORF">B1C78_00795</name>
</gene>